<gene>
    <name evidence="1" type="ORF">HDID_LOCUS10316</name>
    <name evidence="2" type="ORF">WMSIL1_LOCUS2841</name>
</gene>
<organism evidence="5">
    <name type="scientific">Hymenolepis diminuta</name>
    <name type="common">Rat tapeworm</name>
    <dbReference type="NCBI Taxonomy" id="6216"/>
    <lineage>
        <taxon>Eukaryota</taxon>
        <taxon>Metazoa</taxon>
        <taxon>Spiralia</taxon>
        <taxon>Lophotrochozoa</taxon>
        <taxon>Platyhelminthes</taxon>
        <taxon>Cestoda</taxon>
        <taxon>Eucestoda</taxon>
        <taxon>Cyclophyllidea</taxon>
        <taxon>Hymenolepididae</taxon>
        <taxon>Hymenolepis</taxon>
    </lineage>
</organism>
<proteinExistence type="predicted"/>
<protein>
    <submittedName>
        <fullName evidence="1 5">Uncharacterized protein</fullName>
    </submittedName>
</protein>
<keyword evidence="4" id="KW-1185">Reference proteome</keyword>
<dbReference type="WBParaSite" id="HDID_0001031801-mRNA-1">
    <property type="protein sequence ID" value="HDID_0001031801-mRNA-1"/>
    <property type="gene ID" value="HDID_0001031801"/>
</dbReference>
<dbReference type="AlphaFoldDB" id="A0A0R3SX68"/>
<name>A0A0R3SX68_HYMDI</name>
<dbReference type="EMBL" id="CABIJS010000083">
    <property type="protein sequence ID" value="VUZ42149.1"/>
    <property type="molecule type" value="Genomic_DNA"/>
</dbReference>
<accession>A0A0R3SX68</accession>
<dbReference type="EMBL" id="UYSG01011618">
    <property type="protein sequence ID" value="VDL63081.1"/>
    <property type="molecule type" value="Genomic_DNA"/>
</dbReference>
<evidence type="ECO:0000313" key="5">
    <source>
        <dbReference type="WBParaSite" id="HDID_0001031801-mRNA-1"/>
    </source>
</evidence>
<dbReference type="Proteomes" id="UP000321570">
    <property type="component" value="Unassembled WGS sequence"/>
</dbReference>
<evidence type="ECO:0000313" key="2">
    <source>
        <dbReference type="EMBL" id="VUZ42149.1"/>
    </source>
</evidence>
<dbReference type="Proteomes" id="UP000274504">
    <property type="component" value="Unassembled WGS sequence"/>
</dbReference>
<reference evidence="1 3" key="2">
    <citation type="submission" date="2018-11" db="EMBL/GenBank/DDBJ databases">
        <authorList>
            <consortium name="Pathogen Informatics"/>
        </authorList>
    </citation>
    <scope>NUCLEOTIDE SEQUENCE [LARGE SCALE GENOMIC DNA]</scope>
</reference>
<evidence type="ECO:0000313" key="3">
    <source>
        <dbReference type="Proteomes" id="UP000274504"/>
    </source>
</evidence>
<evidence type="ECO:0000313" key="1">
    <source>
        <dbReference type="EMBL" id="VDL63081.1"/>
    </source>
</evidence>
<reference evidence="2 4" key="3">
    <citation type="submission" date="2019-07" db="EMBL/GenBank/DDBJ databases">
        <authorList>
            <person name="Jastrzebski P J."/>
            <person name="Paukszto L."/>
            <person name="Jastrzebski P J."/>
        </authorList>
    </citation>
    <scope>NUCLEOTIDE SEQUENCE [LARGE SCALE GENOMIC DNA]</scope>
    <source>
        <strain evidence="2 4">WMS-il1</strain>
    </source>
</reference>
<evidence type="ECO:0000313" key="4">
    <source>
        <dbReference type="Proteomes" id="UP000321570"/>
    </source>
</evidence>
<sequence length="105" mass="12477">MHNRFDKLINLKEEVIRRNIRHPREIFSAFNVDEVPFLNATLGQCLKEVVKQYIATIDNEKFILEKSQSYIENLQTMTHNCYNKEPKDLELGTNWLMMLLNSNPH</sequence>
<reference evidence="5" key="1">
    <citation type="submission" date="2017-02" db="UniProtKB">
        <authorList>
            <consortium name="WormBaseParasite"/>
        </authorList>
    </citation>
    <scope>IDENTIFICATION</scope>
</reference>